<dbReference type="EMBL" id="BMGC01000006">
    <property type="protein sequence ID" value="GGB26332.1"/>
    <property type="molecule type" value="Genomic_DNA"/>
</dbReference>
<dbReference type="Pfam" id="PF12728">
    <property type="entry name" value="HTH_17"/>
    <property type="match status" value="1"/>
</dbReference>
<keyword evidence="4" id="KW-1185">Reference proteome</keyword>
<reference evidence="3" key="1">
    <citation type="journal article" date="2014" name="Int. J. Syst. Evol. Microbiol.">
        <title>Complete genome sequence of Corynebacterium casei LMG S-19264T (=DSM 44701T), isolated from a smear-ripened cheese.</title>
        <authorList>
            <consortium name="US DOE Joint Genome Institute (JGI-PGF)"/>
            <person name="Walter F."/>
            <person name="Albersmeier A."/>
            <person name="Kalinowski J."/>
            <person name="Ruckert C."/>
        </authorList>
    </citation>
    <scope>NUCLEOTIDE SEQUENCE</scope>
    <source>
        <strain evidence="3">CGMCC 1.12827</strain>
    </source>
</reference>
<proteinExistence type="predicted"/>
<reference evidence="3" key="2">
    <citation type="submission" date="2020-09" db="EMBL/GenBank/DDBJ databases">
        <authorList>
            <person name="Sun Q."/>
            <person name="Zhou Y."/>
        </authorList>
    </citation>
    <scope>NUCLEOTIDE SEQUENCE</scope>
    <source>
        <strain evidence="3">CGMCC 1.12827</strain>
    </source>
</reference>
<dbReference type="Proteomes" id="UP000621454">
    <property type="component" value="Unassembled WGS sequence"/>
</dbReference>
<evidence type="ECO:0000256" key="1">
    <source>
        <dbReference type="SAM" id="MobiDB-lite"/>
    </source>
</evidence>
<dbReference type="Gene3D" id="1.10.10.10">
    <property type="entry name" value="Winged helix-like DNA-binding domain superfamily/Winged helix DNA-binding domain"/>
    <property type="match status" value="1"/>
</dbReference>
<protein>
    <recommendedName>
        <fullName evidence="2">Helix-turn-helix domain-containing protein</fullName>
    </recommendedName>
</protein>
<dbReference type="InterPro" id="IPR036388">
    <property type="entry name" value="WH-like_DNA-bd_sf"/>
</dbReference>
<evidence type="ECO:0000259" key="2">
    <source>
        <dbReference type="Pfam" id="PF12728"/>
    </source>
</evidence>
<dbReference type="RefSeq" id="WP_229742231.1">
    <property type="nucleotide sequence ID" value="NZ_BMGC01000006.1"/>
</dbReference>
<dbReference type="GO" id="GO:0003677">
    <property type="term" value="F:DNA binding"/>
    <property type="evidence" value="ECO:0007669"/>
    <property type="project" value="InterPro"/>
</dbReference>
<evidence type="ECO:0000313" key="3">
    <source>
        <dbReference type="EMBL" id="GGB26332.1"/>
    </source>
</evidence>
<dbReference type="NCBIfam" id="TIGR01764">
    <property type="entry name" value="excise"/>
    <property type="match status" value="1"/>
</dbReference>
<feature type="region of interest" description="Disordered" evidence="1">
    <location>
        <begin position="103"/>
        <end position="147"/>
    </location>
</feature>
<dbReference type="InterPro" id="IPR041657">
    <property type="entry name" value="HTH_17"/>
</dbReference>
<dbReference type="InterPro" id="IPR009061">
    <property type="entry name" value="DNA-bd_dom_put_sf"/>
</dbReference>
<accession>A0A916T148</accession>
<dbReference type="AlphaFoldDB" id="A0A916T148"/>
<organism evidence="3 4">
    <name type="scientific">Gordonia jinhuaensis</name>
    <dbReference type="NCBI Taxonomy" id="1517702"/>
    <lineage>
        <taxon>Bacteria</taxon>
        <taxon>Bacillati</taxon>
        <taxon>Actinomycetota</taxon>
        <taxon>Actinomycetes</taxon>
        <taxon>Mycobacteriales</taxon>
        <taxon>Gordoniaceae</taxon>
        <taxon>Gordonia</taxon>
    </lineage>
</organism>
<feature type="compositionally biased region" description="Basic and acidic residues" evidence="1">
    <location>
        <begin position="122"/>
        <end position="147"/>
    </location>
</feature>
<feature type="domain" description="Helix-turn-helix" evidence="2">
    <location>
        <begin position="12"/>
        <end position="61"/>
    </location>
</feature>
<evidence type="ECO:0000313" key="4">
    <source>
        <dbReference type="Proteomes" id="UP000621454"/>
    </source>
</evidence>
<dbReference type="SUPFAM" id="SSF46955">
    <property type="entry name" value="Putative DNA-binding domain"/>
    <property type="match status" value="1"/>
</dbReference>
<name>A0A916T148_9ACTN</name>
<sequence>MSAPAPTISSRLLDSDDIAQRFSTTRETVYKLVREDGLPAHRIRRRLLFDPQEVDQWMRSQDGSPGGMSTTDAKTAVLWSDSWVSQQVSKFGPDDLRRAAVRRRRQRARMTLRVASETSPQTRDRPPHAEIRGTGETTRVNEMKADQ</sequence>
<gene>
    <name evidence="3" type="ORF">GCM10011489_13130</name>
</gene>
<dbReference type="InterPro" id="IPR010093">
    <property type="entry name" value="SinI_DNA-bd"/>
</dbReference>
<comment type="caution">
    <text evidence="3">The sequence shown here is derived from an EMBL/GenBank/DDBJ whole genome shotgun (WGS) entry which is preliminary data.</text>
</comment>